<proteinExistence type="predicted"/>
<dbReference type="Proteomes" id="UP000265618">
    <property type="component" value="Unassembled WGS sequence"/>
</dbReference>
<evidence type="ECO:0000313" key="1">
    <source>
        <dbReference type="EMBL" id="GCA64703.1"/>
    </source>
</evidence>
<dbReference type="EMBL" id="BDIP01008261">
    <property type="protein sequence ID" value="GCA64703.1"/>
    <property type="molecule type" value="Genomic_DNA"/>
</dbReference>
<name>A0A391P3N1_9EUKA</name>
<feature type="non-terminal residue" evidence="1">
    <location>
        <position position="41"/>
    </location>
</feature>
<dbReference type="AlphaFoldDB" id="A0A391P3N1"/>
<keyword evidence="2" id="KW-1185">Reference proteome</keyword>
<accession>A0A391P3N1</accession>
<comment type="caution">
    <text evidence="1">The sequence shown here is derived from an EMBL/GenBank/DDBJ whole genome shotgun (WGS) entry which is preliminary data.</text>
</comment>
<protein>
    <submittedName>
        <fullName evidence="1">Uncharacterized protein</fullName>
    </submittedName>
</protein>
<gene>
    <name evidence="1" type="ORF">KIPB_015131</name>
</gene>
<evidence type="ECO:0000313" key="2">
    <source>
        <dbReference type="Proteomes" id="UP000265618"/>
    </source>
</evidence>
<sequence>RAQQQVPVGQTGIQARATSGMTIKAPKVDAKHVKVMCTINL</sequence>
<reference evidence="1 2" key="1">
    <citation type="journal article" date="2018" name="PLoS ONE">
        <title>The draft genome of Kipferlia bialata reveals reductive genome evolution in fornicate parasites.</title>
        <authorList>
            <person name="Tanifuji G."/>
            <person name="Takabayashi S."/>
            <person name="Kume K."/>
            <person name="Takagi M."/>
            <person name="Nakayama T."/>
            <person name="Kamikawa R."/>
            <person name="Inagaki Y."/>
            <person name="Hashimoto T."/>
        </authorList>
    </citation>
    <scope>NUCLEOTIDE SEQUENCE [LARGE SCALE GENOMIC DNA]</scope>
    <source>
        <strain evidence="1">NY0173</strain>
    </source>
</reference>
<organism evidence="1 2">
    <name type="scientific">Kipferlia bialata</name>
    <dbReference type="NCBI Taxonomy" id="797122"/>
    <lineage>
        <taxon>Eukaryota</taxon>
        <taxon>Metamonada</taxon>
        <taxon>Carpediemonas-like organisms</taxon>
        <taxon>Kipferlia</taxon>
    </lineage>
</organism>
<feature type="non-terminal residue" evidence="1">
    <location>
        <position position="1"/>
    </location>
</feature>